<evidence type="ECO:0000256" key="1">
    <source>
        <dbReference type="SAM" id="MobiDB-lite"/>
    </source>
</evidence>
<protein>
    <submittedName>
        <fullName evidence="2">Uncharacterized protein</fullName>
    </submittedName>
</protein>
<dbReference type="RefSeq" id="WP_041016857.1">
    <property type="nucleotide sequence ID" value="NZ_CCEJ010000003.1"/>
</dbReference>
<feature type="region of interest" description="Disordered" evidence="1">
    <location>
        <begin position="392"/>
        <end position="430"/>
    </location>
</feature>
<name>A0A090CY71_9BACT</name>
<dbReference type="Proteomes" id="UP000031552">
    <property type="component" value="Unassembled WGS sequence"/>
</dbReference>
<evidence type="ECO:0000313" key="3">
    <source>
        <dbReference type="Proteomes" id="UP000031552"/>
    </source>
</evidence>
<dbReference type="EMBL" id="CCEJ010000003">
    <property type="protein sequence ID" value="CDR33352.1"/>
    <property type="molecule type" value="Genomic_DNA"/>
</dbReference>
<keyword evidence="3" id="KW-1185">Reference proteome</keyword>
<accession>A0A090CY71</accession>
<evidence type="ECO:0000313" key="2">
    <source>
        <dbReference type="EMBL" id="CDR33352.1"/>
    </source>
</evidence>
<gene>
    <name evidence="2" type="ORF">CSEC_0517</name>
</gene>
<reference evidence="2" key="2">
    <citation type="submission" date="2014-09" db="EMBL/GenBank/DDBJ databases">
        <title>Criblamydia sequanensis harbors a mega-plasmid encoding arsenite resistance.</title>
        <authorList>
            <person name="Bertelli C."/>
            <person name="Goesmann A."/>
            <person name="Greub G."/>
        </authorList>
    </citation>
    <scope>NUCLEOTIDE SEQUENCE [LARGE SCALE GENOMIC DNA]</scope>
    <source>
        <strain evidence="2">CRIB-18</strain>
    </source>
</reference>
<proteinExistence type="predicted"/>
<dbReference type="AlphaFoldDB" id="A0A090CY71"/>
<organism evidence="2 3">
    <name type="scientific">Candidatus Criblamydia sequanensis CRIB-18</name>
    <dbReference type="NCBI Taxonomy" id="1437425"/>
    <lineage>
        <taxon>Bacteria</taxon>
        <taxon>Pseudomonadati</taxon>
        <taxon>Chlamydiota</taxon>
        <taxon>Chlamydiia</taxon>
        <taxon>Parachlamydiales</taxon>
        <taxon>Candidatus Criblamydiaceae</taxon>
        <taxon>Candidatus Criblamydia</taxon>
    </lineage>
</organism>
<dbReference type="STRING" id="1437425.CSEC_0517"/>
<comment type="caution">
    <text evidence="2">The sequence shown here is derived from an EMBL/GenBank/DDBJ whole genome shotgun (WGS) entry which is preliminary data.</text>
</comment>
<reference evidence="2" key="1">
    <citation type="submission" date="2013-12" db="EMBL/GenBank/DDBJ databases">
        <authorList>
            <person name="Linke B."/>
        </authorList>
    </citation>
    <scope>NUCLEOTIDE SEQUENCE [LARGE SCALE GENOMIC DNA]</scope>
    <source>
        <strain evidence="2">CRIB-18</strain>
    </source>
</reference>
<sequence>MGSSDLMGYLTPRVHESFSELTTFNFDLLLEKKEFRKRLKKDFKNPEARKNGLYQQNLRIEALINAFVIEGKDKYLEFATELHDNFIRNKFTVNVVNNQETRLARAKKIQKSIFNSFWELQFQTVNAFMQIEAFKYDLSLHQISPVFYPTDEGKRAFDRALENYVFIDEIDPVLRYWKEYSSFEFGFLKAETAELIKKGKEESDFLILLETQTLKERVKEFMDGDKKMVALHQLNKRILALIEAALFLRNNSFLLAGLELRDFAFGLVKNKGSLKLNSENEDINKGLESALACLNDLSFIYSNKKIEACNLDLSSTLQEALKELVEDTAFTANFREKNKERLFFLEGPRTFSNISHHLGIAKKLKAELNNHTKMQAERSRKASLVDEMKFSRERELSSRNEFQKDEPSPRNDSPRESLKKDSTPGEKELKKVALSSIDSSEFDEAASKDSKYQKRAHQQVKAFQKARLKKEELIAFYIKKLTEDNYLKENFSTATGLFFQAPSTVEEVLKELQSDSPANALKILTTLKRKIPEIFFHK</sequence>